<accession>A0A502ED99</accession>
<protein>
    <recommendedName>
        <fullName evidence="3">FAD-dependent oxidoreductase</fullName>
    </recommendedName>
</protein>
<proteinExistence type="predicted"/>
<dbReference type="AlphaFoldDB" id="A0A502ED99"/>
<evidence type="ECO:0008006" key="3">
    <source>
        <dbReference type="Google" id="ProtNLM"/>
    </source>
</evidence>
<name>A0A502ED99_9MYCO</name>
<evidence type="ECO:0000313" key="1">
    <source>
        <dbReference type="EMBL" id="TPG34440.1"/>
    </source>
</evidence>
<dbReference type="Gene3D" id="3.40.30.120">
    <property type="match status" value="1"/>
</dbReference>
<comment type="caution">
    <text evidence="1">The sequence shown here is derived from an EMBL/GenBank/DDBJ whole genome shotgun (WGS) entry which is preliminary data.</text>
</comment>
<reference evidence="1 2" key="1">
    <citation type="journal article" date="2019" name="Environ. Microbiol.">
        <title>Species interactions and distinct microbial communities in high Arctic permafrost affected cryosols are associated with the CH4 and CO2 gas fluxes.</title>
        <authorList>
            <person name="Altshuler I."/>
            <person name="Hamel J."/>
            <person name="Turney S."/>
            <person name="Magnuson E."/>
            <person name="Levesque R."/>
            <person name="Greer C."/>
            <person name="Whyte L.G."/>
        </authorList>
    </citation>
    <scope>NUCLEOTIDE SEQUENCE [LARGE SCALE GENOMIC DNA]</scope>
    <source>
        <strain evidence="1 2">S5.20</strain>
    </source>
</reference>
<dbReference type="Proteomes" id="UP000320095">
    <property type="component" value="Unassembled WGS sequence"/>
</dbReference>
<dbReference type="EMBL" id="RCZG01000004">
    <property type="protein sequence ID" value="TPG34440.1"/>
    <property type="molecule type" value="Genomic_DNA"/>
</dbReference>
<dbReference type="Pfam" id="PF21274">
    <property type="entry name" value="Rng_hyd_C"/>
    <property type="match status" value="1"/>
</dbReference>
<sequence length="72" mass="7925">MLPDLADRVEIRDAAQGWLDRIDIHTAATDDRPADALLIRPDGCVAWAVTVEEPAERAVTGLRESLSTWVGR</sequence>
<keyword evidence="2" id="KW-1185">Reference proteome</keyword>
<gene>
    <name evidence="1" type="ORF">EAH80_12850</name>
</gene>
<evidence type="ECO:0000313" key="2">
    <source>
        <dbReference type="Proteomes" id="UP000320095"/>
    </source>
</evidence>
<organism evidence="1 2">
    <name type="scientific">Mycolicibacterium hodleri</name>
    <dbReference type="NCBI Taxonomy" id="49897"/>
    <lineage>
        <taxon>Bacteria</taxon>
        <taxon>Bacillati</taxon>
        <taxon>Actinomycetota</taxon>
        <taxon>Actinomycetes</taxon>
        <taxon>Mycobacteriales</taxon>
        <taxon>Mycobacteriaceae</taxon>
        <taxon>Mycolicibacterium</taxon>
    </lineage>
</organism>